<keyword evidence="7 12" id="KW-1005">Bacterial flagellum biogenesis</keyword>
<evidence type="ECO:0000256" key="7">
    <source>
        <dbReference type="ARBA" id="ARBA00022795"/>
    </source>
</evidence>
<dbReference type="PANTHER" id="PTHR30531:SF12">
    <property type="entry name" value="FLAGELLAR BIOSYNTHETIC PROTEIN FLHB"/>
    <property type="match status" value="1"/>
</dbReference>
<evidence type="ECO:0000256" key="1">
    <source>
        <dbReference type="ARBA" id="ARBA00004651"/>
    </source>
</evidence>
<dbReference type="MEROPS" id="N06.A01"/>
<dbReference type="AlphaFoldDB" id="D5MGB3"/>
<keyword evidence="8 12" id="KW-0653">Protein transport</keyword>
<reference evidence="14 15" key="1">
    <citation type="journal article" date="2010" name="Nature">
        <title>Nitrite-driven anaerobic methane oxidation by oxygenic bacteria.</title>
        <authorList>
            <person name="Ettwig K.F."/>
            <person name="Butler M.K."/>
            <person name="Le Paslier D."/>
            <person name="Pelletier E."/>
            <person name="Mangenot S."/>
            <person name="Kuypers M.M.M."/>
            <person name="Schreiber F."/>
            <person name="Dutilh B.E."/>
            <person name="Zedelius J."/>
            <person name="de Beer D."/>
            <person name="Gloerich J."/>
            <person name="Wessels H.J.C.T."/>
            <person name="van Allen T."/>
            <person name="Luesken F."/>
            <person name="Wu M."/>
            <person name="van de Pas-Schoonen K.T."/>
            <person name="Op den Camp H.J.M."/>
            <person name="Janssen-Megens E.M."/>
            <person name="Francoijs K-J."/>
            <person name="Stunnenberg H."/>
            <person name="Weissenbach J."/>
            <person name="Jetten M.S.M."/>
            <person name="Strous M."/>
        </authorList>
    </citation>
    <scope>NUCLEOTIDE SEQUENCE [LARGE SCALE GENOMIC DNA]</scope>
</reference>
<gene>
    <name evidence="12 14" type="primary">flhB</name>
    <name evidence="14" type="ORF">DAMO_1736</name>
</gene>
<dbReference type="eggNOG" id="COG1377">
    <property type="taxonomic scope" value="Bacteria"/>
</dbReference>
<evidence type="ECO:0000256" key="9">
    <source>
        <dbReference type="ARBA" id="ARBA00022989"/>
    </source>
</evidence>
<evidence type="ECO:0000256" key="2">
    <source>
        <dbReference type="ARBA" id="ARBA00010690"/>
    </source>
</evidence>
<dbReference type="PANTHER" id="PTHR30531">
    <property type="entry name" value="FLAGELLAR BIOSYNTHETIC PROTEIN FLHB"/>
    <property type="match status" value="1"/>
</dbReference>
<dbReference type="Proteomes" id="UP000006898">
    <property type="component" value="Chromosome"/>
</dbReference>
<dbReference type="GO" id="GO:0009306">
    <property type="term" value="P:protein secretion"/>
    <property type="evidence" value="ECO:0007669"/>
    <property type="project" value="InterPro"/>
</dbReference>
<protein>
    <recommendedName>
        <fullName evidence="3 12">Flagellar biosynthetic protein FlhB</fullName>
    </recommendedName>
</protein>
<dbReference type="InterPro" id="IPR029025">
    <property type="entry name" value="T3SS_substrate_exporter_C"/>
</dbReference>
<keyword evidence="14" id="KW-0966">Cell projection</keyword>
<keyword evidence="11 12" id="KW-1006">Bacterial flagellum protein export</keyword>
<dbReference type="SUPFAM" id="SSF160544">
    <property type="entry name" value="EscU C-terminal domain-like"/>
    <property type="match status" value="1"/>
</dbReference>
<feature type="region of interest" description="Disordered" evidence="13">
    <location>
        <begin position="1"/>
        <end position="27"/>
    </location>
</feature>
<feature type="transmembrane region" description="Helical" evidence="12">
    <location>
        <begin position="150"/>
        <end position="166"/>
    </location>
</feature>
<evidence type="ECO:0000256" key="12">
    <source>
        <dbReference type="RuleBase" id="RU364091"/>
    </source>
</evidence>
<evidence type="ECO:0000313" key="14">
    <source>
        <dbReference type="EMBL" id="CBE68794.1"/>
    </source>
</evidence>
<feature type="transmembrane region" description="Helical" evidence="12">
    <location>
        <begin position="92"/>
        <end position="115"/>
    </location>
</feature>
<dbReference type="GO" id="GO:0005886">
    <property type="term" value="C:plasma membrane"/>
    <property type="evidence" value="ECO:0007669"/>
    <property type="project" value="UniProtKB-SubCell"/>
</dbReference>
<keyword evidence="10 12" id="KW-0472">Membrane</keyword>
<accession>D5MGB3</accession>
<keyword evidence="4 12" id="KW-0813">Transport</keyword>
<dbReference type="NCBIfam" id="TIGR00328">
    <property type="entry name" value="flhB"/>
    <property type="match status" value="1"/>
</dbReference>
<dbReference type="PATRIC" id="fig|671143.5.peg.1534"/>
<dbReference type="Pfam" id="PF01312">
    <property type="entry name" value="Bac_export_2"/>
    <property type="match status" value="1"/>
</dbReference>
<comment type="subcellular location">
    <subcellularLocation>
        <location evidence="1">Cell membrane</location>
        <topology evidence="1">Multi-pass membrane protein</topology>
    </subcellularLocation>
</comment>
<keyword evidence="6 12" id="KW-0812">Transmembrane</keyword>
<comment type="function">
    <text evidence="12">Required for formation of the rod structure in the basal body of the flagellar apparatus. Together with FliI and FliH, may constitute the export apparatus of flagellin.</text>
</comment>
<keyword evidence="14" id="KW-0969">Cilium</keyword>
<feature type="transmembrane region" description="Helical" evidence="12">
    <location>
        <begin position="186"/>
        <end position="212"/>
    </location>
</feature>
<dbReference type="InterPro" id="IPR006135">
    <property type="entry name" value="T3SS_substrate_exporter"/>
</dbReference>
<evidence type="ECO:0000256" key="6">
    <source>
        <dbReference type="ARBA" id="ARBA00022692"/>
    </source>
</evidence>
<keyword evidence="9 12" id="KW-1133">Transmembrane helix</keyword>
<dbReference type="Gene3D" id="3.40.1690.10">
    <property type="entry name" value="secretion proteins EscU"/>
    <property type="match status" value="1"/>
</dbReference>
<dbReference type="Gene3D" id="6.10.250.2080">
    <property type="match status" value="1"/>
</dbReference>
<dbReference type="STRING" id="671143.DAMO_1736"/>
<comment type="similarity">
    <text evidence="2 12">Belongs to the type III secretion exporter family.</text>
</comment>
<evidence type="ECO:0000313" key="15">
    <source>
        <dbReference type="Proteomes" id="UP000006898"/>
    </source>
</evidence>
<evidence type="ECO:0000256" key="13">
    <source>
        <dbReference type="SAM" id="MobiDB-lite"/>
    </source>
</evidence>
<dbReference type="EMBL" id="FP565575">
    <property type="protein sequence ID" value="CBE68794.1"/>
    <property type="molecule type" value="Genomic_DNA"/>
</dbReference>
<organism evidence="14 15">
    <name type="scientific">Methylomirabilis oxygeniifera</name>
    <dbReference type="NCBI Taxonomy" id="671143"/>
    <lineage>
        <taxon>Bacteria</taxon>
        <taxon>Candidatus Methylomirabilota</taxon>
        <taxon>Candidatus Methylomirabilia</taxon>
        <taxon>Candidatus Methylomirabilales</taxon>
        <taxon>Candidatus Methylomirabilaceae</taxon>
        <taxon>Candidatus Methylomirabilis</taxon>
    </lineage>
</organism>
<dbReference type="InterPro" id="IPR006136">
    <property type="entry name" value="FlhB"/>
</dbReference>
<keyword evidence="5 12" id="KW-1003">Cell membrane</keyword>
<proteinExistence type="inferred from homology"/>
<evidence type="ECO:0000256" key="3">
    <source>
        <dbReference type="ARBA" id="ARBA00021622"/>
    </source>
</evidence>
<evidence type="ECO:0000256" key="5">
    <source>
        <dbReference type="ARBA" id="ARBA00022475"/>
    </source>
</evidence>
<dbReference type="GO" id="GO:0044780">
    <property type="term" value="P:bacterial-type flagellum assembly"/>
    <property type="evidence" value="ECO:0007669"/>
    <property type="project" value="InterPro"/>
</dbReference>
<name>D5MGB3_METO1</name>
<evidence type="ECO:0000256" key="11">
    <source>
        <dbReference type="ARBA" id="ARBA00023225"/>
    </source>
</evidence>
<dbReference type="HOGENOM" id="CLU_041013_1_2_0"/>
<feature type="transmembrane region" description="Helical" evidence="12">
    <location>
        <begin position="33"/>
        <end position="55"/>
    </location>
</feature>
<evidence type="ECO:0000256" key="8">
    <source>
        <dbReference type="ARBA" id="ARBA00022927"/>
    </source>
</evidence>
<dbReference type="KEGG" id="mox:DAMO_1736"/>
<keyword evidence="14" id="KW-0282">Flagellum</keyword>
<evidence type="ECO:0000256" key="10">
    <source>
        <dbReference type="ARBA" id="ARBA00023136"/>
    </source>
</evidence>
<sequence>MPSDDAKDRTESATSKRRQEARGRGQVARSQDLNAALLMLSGILTFYVLGGSLVADLVGLMRFYFGQGLGGELTVPRVQQTMFSASLRMATMLAPLMGTLVVVAYVSSVAQVGFLTNSSALSLKWERLNPATGFKRLFAPGRTLIETIKSILKFALVGFLVYRTLSGHLSEIPLLMDMTPMQTLTWLGQICFQLALRVGLAFLTLAALDYGWQRWQFEKSIRMTKEEVKEEMKQTEGDPAVKGRIKGLQRQAAMHRMMTDVPKADVVIVNPIHFAVAMRYDSTSMEAPTVVAKGARLVAERIVAMAKAHGIPIVEDPPLARALYKAVSIGRPIPIHLYKAVAEILAYVYQMSGKRKAAR</sequence>
<evidence type="ECO:0000256" key="4">
    <source>
        <dbReference type="ARBA" id="ARBA00022448"/>
    </source>
</evidence>
<feature type="compositionally biased region" description="Basic and acidic residues" evidence="13">
    <location>
        <begin position="1"/>
        <end position="11"/>
    </location>
</feature>
<dbReference type="PRINTS" id="PR00950">
    <property type="entry name" value="TYPE3IMSPROT"/>
</dbReference>